<gene>
    <name evidence="1" type="ORF">F442_16369</name>
</gene>
<dbReference type="Proteomes" id="UP000018948">
    <property type="component" value="Unassembled WGS sequence"/>
</dbReference>
<evidence type="ECO:0000313" key="1">
    <source>
        <dbReference type="EMBL" id="ETP35439.1"/>
    </source>
</evidence>
<proteinExistence type="predicted"/>
<evidence type="ECO:0000313" key="2">
    <source>
        <dbReference type="Proteomes" id="UP000018948"/>
    </source>
</evidence>
<comment type="caution">
    <text evidence="1">The sequence shown here is derived from an EMBL/GenBank/DDBJ whole genome shotgun (WGS) entry which is preliminary data.</text>
</comment>
<sequence>MLSTTLLDECYRSSMAQMVTKLIKAPSATLGMDGATNVLSRSTPNVIVHDLRPWFVEYLRAGLKKESAPEVFKKIEDSISRIHAYLQKEVVLGVVQKYGSSAVQLGGATFILSADVLSSQALELNRERQKFEVFMVTQHITTDLGENAVTTEATYRDGNRSANEDDDENEELTDAEFIEQEVLSAALAQIAVPREIPDHLFFPEQEE</sequence>
<reference evidence="1 2" key="1">
    <citation type="submission" date="2013-11" db="EMBL/GenBank/DDBJ databases">
        <title>The Genome Sequence of Phytophthora parasitica P10297.</title>
        <authorList>
            <consortium name="The Broad Institute Genomics Platform"/>
            <person name="Russ C."/>
            <person name="Tyler B."/>
            <person name="Panabieres F."/>
            <person name="Shan W."/>
            <person name="Tripathy S."/>
            <person name="Grunwald N."/>
            <person name="Machado M."/>
            <person name="Johnson C.S."/>
            <person name="Walker B."/>
            <person name="Young S.K."/>
            <person name="Zeng Q."/>
            <person name="Gargeya S."/>
            <person name="Fitzgerald M."/>
            <person name="Haas B."/>
            <person name="Abouelleil A."/>
            <person name="Allen A.W."/>
            <person name="Alvarado L."/>
            <person name="Arachchi H.M."/>
            <person name="Berlin A.M."/>
            <person name="Chapman S.B."/>
            <person name="Gainer-Dewar J."/>
            <person name="Goldberg J."/>
            <person name="Griggs A."/>
            <person name="Gujja S."/>
            <person name="Hansen M."/>
            <person name="Howarth C."/>
            <person name="Imamovic A."/>
            <person name="Ireland A."/>
            <person name="Larimer J."/>
            <person name="McCowan C."/>
            <person name="Murphy C."/>
            <person name="Pearson M."/>
            <person name="Poon T.W."/>
            <person name="Priest M."/>
            <person name="Roberts A."/>
            <person name="Saif S."/>
            <person name="Shea T."/>
            <person name="Sisk P."/>
            <person name="Sykes S."/>
            <person name="Wortman J."/>
            <person name="Nusbaum C."/>
            <person name="Birren B."/>
        </authorList>
    </citation>
    <scope>NUCLEOTIDE SEQUENCE [LARGE SCALE GENOMIC DNA]</scope>
    <source>
        <strain evidence="1 2">P10297</strain>
    </source>
</reference>
<protein>
    <submittedName>
        <fullName evidence="1">Uncharacterized protein</fullName>
    </submittedName>
</protein>
<organism evidence="1 2">
    <name type="scientific">Phytophthora nicotianae P10297</name>
    <dbReference type="NCBI Taxonomy" id="1317064"/>
    <lineage>
        <taxon>Eukaryota</taxon>
        <taxon>Sar</taxon>
        <taxon>Stramenopiles</taxon>
        <taxon>Oomycota</taxon>
        <taxon>Peronosporomycetes</taxon>
        <taxon>Peronosporales</taxon>
        <taxon>Peronosporaceae</taxon>
        <taxon>Phytophthora</taxon>
    </lineage>
</organism>
<dbReference type="EMBL" id="ANIY01003434">
    <property type="protein sequence ID" value="ETP35439.1"/>
    <property type="molecule type" value="Genomic_DNA"/>
</dbReference>
<dbReference type="AlphaFoldDB" id="W2YMK9"/>
<name>W2YMK9_PHYNI</name>
<accession>W2YMK9</accession>